<dbReference type="AlphaFoldDB" id="A0A921ENM5"/>
<organism evidence="1 2">
    <name type="scientific">Tessaracoccus flavescens</name>
    <dbReference type="NCBI Taxonomy" id="399497"/>
    <lineage>
        <taxon>Bacteria</taxon>
        <taxon>Bacillati</taxon>
        <taxon>Actinomycetota</taxon>
        <taxon>Actinomycetes</taxon>
        <taxon>Propionibacteriales</taxon>
        <taxon>Propionibacteriaceae</taxon>
        <taxon>Tessaracoccus</taxon>
    </lineage>
</organism>
<dbReference type="EMBL" id="DYZF01000070">
    <property type="protein sequence ID" value="HJE50934.1"/>
    <property type="molecule type" value="Genomic_DNA"/>
</dbReference>
<feature type="non-terminal residue" evidence="1">
    <location>
        <position position="1"/>
    </location>
</feature>
<gene>
    <name evidence="1" type="ORF">K8V15_02975</name>
</gene>
<comment type="caution">
    <text evidence="1">The sequence shown here is derived from an EMBL/GenBank/DDBJ whole genome shotgun (WGS) entry which is preliminary data.</text>
</comment>
<name>A0A921ENM5_9ACTN</name>
<accession>A0A921ENM5</accession>
<protein>
    <submittedName>
        <fullName evidence="1">Uncharacterized protein</fullName>
    </submittedName>
</protein>
<evidence type="ECO:0000313" key="1">
    <source>
        <dbReference type="EMBL" id="HJE50934.1"/>
    </source>
</evidence>
<evidence type="ECO:0000313" key="2">
    <source>
        <dbReference type="Proteomes" id="UP000712713"/>
    </source>
</evidence>
<reference evidence="1" key="2">
    <citation type="submission" date="2021-09" db="EMBL/GenBank/DDBJ databases">
        <authorList>
            <person name="Gilroy R."/>
        </authorList>
    </citation>
    <scope>NUCLEOTIDE SEQUENCE</scope>
    <source>
        <strain evidence="1">ChiGjej3B3-7470</strain>
    </source>
</reference>
<dbReference type="Proteomes" id="UP000712713">
    <property type="component" value="Unassembled WGS sequence"/>
</dbReference>
<reference evidence="1" key="1">
    <citation type="journal article" date="2021" name="PeerJ">
        <title>Extensive microbial diversity within the chicken gut microbiome revealed by metagenomics and culture.</title>
        <authorList>
            <person name="Gilroy R."/>
            <person name="Ravi A."/>
            <person name="Getino M."/>
            <person name="Pursley I."/>
            <person name="Horton D.L."/>
            <person name="Alikhan N.F."/>
            <person name="Baker D."/>
            <person name="Gharbi K."/>
            <person name="Hall N."/>
            <person name="Watson M."/>
            <person name="Adriaenssens E.M."/>
            <person name="Foster-Nyarko E."/>
            <person name="Jarju S."/>
            <person name="Secka A."/>
            <person name="Antonio M."/>
            <person name="Oren A."/>
            <person name="Chaudhuri R.R."/>
            <person name="La Ragione R."/>
            <person name="Hildebrand F."/>
            <person name="Pallen M.J."/>
        </authorList>
    </citation>
    <scope>NUCLEOTIDE SEQUENCE</scope>
    <source>
        <strain evidence="1">ChiGjej3B3-7470</strain>
    </source>
</reference>
<proteinExistence type="predicted"/>
<sequence>RRVRATVLSTADARQRASVLEAAAPLATAPTPEKTMDVLAAWCAQQNVPYLWDALRSKLHSRPIIDAADALAARAWYRRRSA</sequence>